<feature type="compositionally biased region" description="Low complexity" evidence="1">
    <location>
        <begin position="398"/>
        <end position="432"/>
    </location>
</feature>
<feature type="compositionally biased region" description="Polar residues" evidence="1">
    <location>
        <begin position="465"/>
        <end position="478"/>
    </location>
</feature>
<dbReference type="GeneID" id="117148496"/>
<feature type="compositionally biased region" description="Low complexity" evidence="1">
    <location>
        <begin position="720"/>
        <end position="729"/>
    </location>
</feature>
<sequence>MSSRSKLENKDPRGDIPHLLNVFLCNDGDANESKGEVLNFTQNANTSSIGTIPSNGLVESDVTPVMTPTPKVDVYEPNVNVWRLSKEATKRDRTYVVSAEEYPDLGQRQKRSKQRSPPTRTQDDGGTVSCLASGLSRVKDPPVLANFLPDLMLSKSSNSNHQAVTTWLSSVRPSDSQKSSNDQARCSSSTTMTLLRNDSVQPLAPKSAAQSSPGEENIQQQQNTPANSQQQETSPANSVMHQVKTTNSPKEQQNSSATSLQQQKSSVNSLQKRKSLVNSSQQQKSSASSLQQQKSCASSLPQQKSSVNFTIIPQKGSVNSLQQEKSSANSIRKQRGWINSSQYQKSSASSLQQKSPESSYQVSNSHSKFRQQQKKSPENTERSQKNQKSPGIQHSWKQQQEQQQPKNLQNCSKTSVQQQQQQVNPNHSQSQSGRPIKPTYSHSRRALVTNNSPVPISIHTINHSQQTRFQIQSSSPSVVHNEDEDVMPPTPNQSERRQRRFPRRNHSHRMVHSLQAVSREFTESSPEGPLGGLPEKEVVPYQQHEHPRQVKRSPEIQQNSHMQQLPTVSALNINAKEFNPTAKCNPPDSVCRLSRRRCRQRFRRSSLAKQQNQSEPGPYPESGAPEQILECTSGIDDQPQQPVNIPIQANLPPAPALPTVFFDQQAGVIWSNPSPYIPIEMQNNSASQSVFRLASLPCTGVGTPNMDIFTISPPTIQHISSSRLPSSISGTTQLSHTLSSPPVENQHQEHLWESCSHQDKDLMYSRPLLDMDQEETQPEQQDQEWQWESEMEPPRFQSKKQVVADALGEKDAPVAKDAGSPLERHMIFRAPSQHGQEYPKPDLNCVPSSIRKLHYLISSQYSDYSFVYALSAQICQDCVPMDCFVYLKMILLASIVSIESDEVRAPISLCIIASDSLMASRLMNKVGQLAPRFLGPHEYGLQPTFNALPSRFNWVVASPLLLAQQGVYYAGDWNRLSKDQGCQLEKCIENGAVPVPQLHVDQPLKAAVWTYWQPNNSTNQTLALAKLCPIFGLPIYMGGQVSNSLWHSIIQKHNAEGQIVVNDGLDIPEDDMRMLIHLLHQRKTTLTDPAQHMLQKYYVISRKERPNVFSSKTYIVLKQLAECFAKLALRLEVLESDVCVAIYHCEHFVQGIFGAKENQAPPAVFNFNVISCIDPYMNKFTRWLLQYLNSYEDEELGMHADKKRRTDSWAMP</sequence>
<feature type="compositionally biased region" description="Low complexity" evidence="1">
    <location>
        <begin position="219"/>
        <end position="231"/>
    </location>
</feature>
<feature type="compositionally biased region" description="Low complexity" evidence="1">
    <location>
        <begin position="279"/>
        <end position="300"/>
    </location>
</feature>
<feature type="compositionally biased region" description="Polar residues" evidence="1">
    <location>
        <begin position="208"/>
        <end position="218"/>
    </location>
</feature>
<feature type="compositionally biased region" description="Basic and acidic residues" evidence="1">
    <location>
        <begin position="541"/>
        <end position="554"/>
    </location>
</feature>
<feature type="compositionally biased region" description="Polar residues" evidence="1">
    <location>
        <begin position="386"/>
        <end position="397"/>
    </location>
</feature>
<feature type="compositionally biased region" description="Low complexity" evidence="1">
    <location>
        <begin position="340"/>
        <end position="359"/>
    </location>
</feature>
<feature type="compositionally biased region" description="Polar residues" evidence="1">
    <location>
        <begin position="730"/>
        <end position="745"/>
    </location>
</feature>
<name>A0A6P8L7N6_DROMA</name>
<evidence type="ECO:0000313" key="3">
    <source>
        <dbReference type="RefSeq" id="XP_033171769.1"/>
    </source>
</evidence>
<dbReference type="RefSeq" id="XP_033171769.1">
    <property type="nucleotide sequence ID" value="XM_033315878.1"/>
</dbReference>
<feature type="region of interest" description="Disordered" evidence="1">
    <location>
        <begin position="98"/>
        <end position="134"/>
    </location>
</feature>
<evidence type="ECO:0000313" key="2">
    <source>
        <dbReference type="Proteomes" id="UP000515162"/>
    </source>
</evidence>
<feature type="compositionally biased region" description="Polar residues" evidence="1">
    <location>
        <begin position="319"/>
        <end position="331"/>
    </location>
</feature>
<feature type="region of interest" description="Disordered" evidence="1">
    <location>
        <begin position="541"/>
        <end position="562"/>
    </location>
</feature>
<dbReference type="Proteomes" id="UP000515162">
    <property type="component" value="Chromosome X"/>
</dbReference>
<feature type="compositionally biased region" description="Basic and acidic residues" evidence="1">
    <location>
        <begin position="375"/>
        <end position="384"/>
    </location>
</feature>
<dbReference type="CTD" id="3772646"/>
<feature type="region of interest" description="Disordered" evidence="1">
    <location>
        <begin position="720"/>
        <end position="749"/>
    </location>
</feature>
<organism evidence="2 3">
    <name type="scientific">Drosophila mauritiana</name>
    <name type="common">Fruit fly</name>
    <dbReference type="NCBI Taxonomy" id="7226"/>
    <lineage>
        <taxon>Eukaryota</taxon>
        <taxon>Metazoa</taxon>
        <taxon>Ecdysozoa</taxon>
        <taxon>Arthropoda</taxon>
        <taxon>Hexapoda</taxon>
        <taxon>Insecta</taxon>
        <taxon>Pterygota</taxon>
        <taxon>Neoptera</taxon>
        <taxon>Endopterygota</taxon>
        <taxon>Diptera</taxon>
        <taxon>Brachycera</taxon>
        <taxon>Muscomorpha</taxon>
        <taxon>Ephydroidea</taxon>
        <taxon>Drosophilidae</taxon>
        <taxon>Drosophila</taxon>
        <taxon>Sophophora</taxon>
    </lineage>
</organism>
<feature type="compositionally biased region" description="Basic residues" evidence="1">
    <location>
        <begin position="497"/>
        <end position="510"/>
    </location>
</feature>
<accession>A0A6P8L7N6</accession>
<feature type="compositionally biased region" description="Polar residues" evidence="1">
    <location>
        <begin position="232"/>
        <end position="270"/>
    </location>
</feature>
<dbReference type="InterPro" id="IPR027417">
    <property type="entry name" value="P-loop_NTPase"/>
</dbReference>
<proteinExistence type="predicted"/>
<feature type="region of interest" description="Disordered" evidence="1">
    <location>
        <begin position="319"/>
        <end position="439"/>
    </location>
</feature>
<reference evidence="3" key="1">
    <citation type="submission" date="2025-08" db="UniProtKB">
        <authorList>
            <consortium name="RefSeq"/>
        </authorList>
    </citation>
    <scope>IDENTIFICATION</scope>
    <source>
        <strain evidence="3">Mau12</strain>
        <tissue evidence="3">Whole Body</tissue>
    </source>
</reference>
<keyword evidence="2" id="KW-1185">Reference proteome</keyword>
<gene>
    <name evidence="3" type="primary">LOC117148496</name>
</gene>
<feature type="region of interest" description="Disordered" evidence="1">
    <location>
        <begin position="167"/>
        <end position="302"/>
    </location>
</feature>
<feature type="compositionally biased region" description="Polar residues" evidence="1">
    <location>
        <begin position="167"/>
        <end position="200"/>
    </location>
</feature>
<feature type="region of interest" description="Disordered" evidence="1">
    <location>
        <begin position="465"/>
        <end position="510"/>
    </location>
</feature>
<protein>
    <submittedName>
        <fullName evidence="3">Uncharacterized protein LOC117148496</fullName>
    </submittedName>
</protein>
<dbReference type="AlphaFoldDB" id="A0A6P8L7N6"/>
<feature type="region of interest" description="Disordered" evidence="1">
    <location>
        <begin position="602"/>
        <end position="626"/>
    </location>
</feature>
<dbReference type="Gene3D" id="3.40.50.300">
    <property type="entry name" value="P-loop containing nucleotide triphosphate hydrolases"/>
    <property type="match status" value="1"/>
</dbReference>
<evidence type="ECO:0000256" key="1">
    <source>
        <dbReference type="SAM" id="MobiDB-lite"/>
    </source>
</evidence>